<feature type="compositionally biased region" description="Polar residues" evidence="1">
    <location>
        <begin position="1"/>
        <end position="16"/>
    </location>
</feature>
<dbReference type="EnsemblPlants" id="TuG1812G0200001678.01.T01">
    <property type="protein sequence ID" value="TuG1812G0200001678.01.T01.cds461216"/>
    <property type="gene ID" value="TuG1812G0200001678.01"/>
</dbReference>
<protein>
    <submittedName>
        <fullName evidence="2">Uncharacterized protein</fullName>
    </submittedName>
</protein>
<feature type="region of interest" description="Disordered" evidence="1">
    <location>
        <begin position="111"/>
        <end position="166"/>
    </location>
</feature>
<dbReference type="Gramene" id="TuG1812G0200001678.01.T01">
    <property type="protein sequence ID" value="TuG1812G0200001678.01.T01.cds461216"/>
    <property type="gene ID" value="TuG1812G0200001678.01"/>
</dbReference>
<accession>A0A8R7PBH0</accession>
<keyword evidence="3" id="KW-1185">Reference proteome</keyword>
<feature type="compositionally biased region" description="Basic and acidic residues" evidence="1">
    <location>
        <begin position="136"/>
        <end position="151"/>
    </location>
</feature>
<dbReference type="AlphaFoldDB" id="A0A8R7PBH0"/>
<evidence type="ECO:0000256" key="1">
    <source>
        <dbReference type="SAM" id="MobiDB-lite"/>
    </source>
</evidence>
<reference evidence="2" key="2">
    <citation type="submission" date="2018-03" db="EMBL/GenBank/DDBJ databases">
        <title>The Triticum urartu genome reveals the dynamic nature of wheat genome evolution.</title>
        <authorList>
            <person name="Ling H."/>
            <person name="Ma B."/>
            <person name="Shi X."/>
            <person name="Liu H."/>
            <person name="Dong L."/>
            <person name="Sun H."/>
            <person name="Cao Y."/>
            <person name="Gao Q."/>
            <person name="Zheng S."/>
            <person name="Li Y."/>
            <person name="Yu Y."/>
            <person name="Du H."/>
            <person name="Qi M."/>
            <person name="Li Y."/>
            <person name="Yu H."/>
            <person name="Cui Y."/>
            <person name="Wang N."/>
            <person name="Chen C."/>
            <person name="Wu H."/>
            <person name="Zhao Y."/>
            <person name="Zhang J."/>
            <person name="Li Y."/>
            <person name="Zhou W."/>
            <person name="Zhang B."/>
            <person name="Hu W."/>
            <person name="Eijk M."/>
            <person name="Tang J."/>
            <person name="Witsenboer H."/>
            <person name="Zhao S."/>
            <person name="Li Z."/>
            <person name="Zhang A."/>
            <person name="Wang D."/>
            <person name="Liang C."/>
        </authorList>
    </citation>
    <scope>NUCLEOTIDE SEQUENCE [LARGE SCALE GENOMIC DNA]</scope>
    <source>
        <strain evidence="2">cv. G1812</strain>
    </source>
</reference>
<evidence type="ECO:0000313" key="3">
    <source>
        <dbReference type="Proteomes" id="UP000015106"/>
    </source>
</evidence>
<evidence type="ECO:0000313" key="2">
    <source>
        <dbReference type="EnsemblPlants" id="TuG1812G0200001678.01.T01.cds461216"/>
    </source>
</evidence>
<name>A0A8R7PBH0_TRIUA</name>
<proteinExistence type="predicted"/>
<sequence length="166" mass="17614">MTPSLPDTVSPVSSVTPDDGSMAATRALRRTEPAGRRSASCAAMAPIPASGRALSPRARRLNTSSKRRDDVSSAGSKNIPARNGRRNRSTMDGENPSFSRCLAVVVSGEERMTSSGVAAARSRVMPTRSLSGRVPTGEKTEERERMGKRNGSESMWNGDPPSPAPM</sequence>
<feature type="region of interest" description="Disordered" evidence="1">
    <location>
        <begin position="1"/>
        <end position="98"/>
    </location>
</feature>
<reference evidence="2" key="3">
    <citation type="submission" date="2022-06" db="UniProtKB">
        <authorList>
            <consortium name="EnsemblPlants"/>
        </authorList>
    </citation>
    <scope>IDENTIFICATION</scope>
</reference>
<reference evidence="3" key="1">
    <citation type="journal article" date="2013" name="Nature">
        <title>Draft genome of the wheat A-genome progenitor Triticum urartu.</title>
        <authorList>
            <person name="Ling H.Q."/>
            <person name="Zhao S."/>
            <person name="Liu D."/>
            <person name="Wang J."/>
            <person name="Sun H."/>
            <person name="Zhang C."/>
            <person name="Fan H."/>
            <person name="Li D."/>
            <person name="Dong L."/>
            <person name="Tao Y."/>
            <person name="Gao C."/>
            <person name="Wu H."/>
            <person name="Li Y."/>
            <person name="Cui Y."/>
            <person name="Guo X."/>
            <person name="Zheng S."/>
            <person name="Wang B."/>
            <person name="Yu K."/>
            <person name="Liang Q."/>
            <person name="Yang W."/>
            <person name="Lou X."/>
            <person name="Chen J."/>
            <person name="Feng M."/>
            <person name="Jian J."/>
            <person name="Zhang X."/>
            <person name="Luo G."/>
            <person name="Jiang Y."/>
            <person name="Liu J."/>
            <person name="Wang Z."/>
            <person name="Sha Y."/>
            <person name="Zhang B."/>
            <person name="Wu H."/>
            <person name="Tang D."/>
            <person name="Shen Q."/>
            <person name="Xue P."/>
            <person name="Zou S."/>
            <person name="Wang X."/>
            <person name="Liu X."/>
            <person name="Wang F."/>
            <person name="Yang Y."/>
            <person name="An X."/>
            <person name="Dong Z."/>
            <person name="Zhang K."/>
            <person name="Zhang X."/>
            <person name="Luo M.C."/>
            <person name="Dvorak J."/>
            <person name="Tong Y."/>
            <person name="Wang J."/>
            <person name="Yang H."/>
            <person name="Li Z."/>
            <person name="Wang D."/>
            <person name="Zhang A."/>
            <person name="Wang J."/>
        </authorList>
    </citation>
    <scope>NUCLEOTIDE SEQUENCE</scope>
    <source>
        <strain evidence="3">cv. G1812</strain>
    </source>
</reference>
<dbReference type="Proteomes" id="UP000015106">
    <property type="component" value="Chromosome 2"/>
</dbReference>
<organism evidence="2 3">
    <name type="scientific">Triticum urartu</name>
    <name type="common">Red wild einkorn</name>
    <name type="synonym">Crithodium urartu</name>
    <dbReference type="NCBI Taxonomy" id="4572"/>
    <lineage>
        <taxon>Eukaryota</taxon>
        <taxon>Viridiplantae</taxon>
        <taxon>Streptophyta</taxon>
        <taxon>Embryophyta</taxon>
        <taxon>Tracheophyta</taxon>
        <taxon>Spermatophyta</taxon>
        <taxon>Magnoliopsida</taxon>
        <taxon>Liliopsida</taxon>
        <taxon>Poales</taxon>
        <taxon>Poaceae</taxon>
        <taxon>BOP clade</taxon>
        <taxon>Pooideae</taxon>
        <taxon>Triticodae</taxon>
        <taxon>Triticeae</taxon>
        <taxon>Triticinae</taxon>
        <taxon>Triticum</taxon>
    </lineage>
</organism>